<keyword evidence="2" id="KW-0328">Glycosyltransferase</keyword>
<dbReference type="CDD" id="cd04186">
    <property type="entry name" value="GT_2_like_c"/>
    <property type="match status" value="1"/>
</dbReference>
<evidence type="ECO:0000313" key="5">
    <source>
        <dbReference type="EMBL" id="PIQ70496.1"/>
    </source>
</evidence>
<evidence type="ECO:0000256" key="2">
    <source>
        <dbReference type="ARBA" id="ARBA00022676"/>
    </source>
</evidence>
<protein>
    <recommendedName>
        <fullName evidence="4">Glycosyltransferase 2-like domain-containing protein</fullName>
    </recommendedName>
</protein>
<keyword evidence="3" id="KW-0808">Transferase</keyword>
<dbReference type="PANTHER" id="PTHR43179:SF12">
    <property type="entry name" value="GALACTOFURANOSYLTRANSFERASE GLFT2"/>
    <property type="match status" value="1"/>
</dbReference>
<evidence type="ECO:0000256" key="3">
    <source>
        <dbReference type="ARBA" id="ARBA00022679"/>
    </source>
</evidence>
<name>A0A2H0KGX8_9BACT</name>
<evidence type="ECO:0000259" key="4">
    <source>
        <dbReference type="Pfam" id="PF00535"/>
    </source>
</evidence>
<dbReference type="PANTHER" id="PTHR43179">
    <property type="entry name" value="RHAMNOSYLTRANSFERASE WBBL"/>
    <property type="match status" value="1"/>
</dbReference>
<dbReference type="InterPro" id="IPR001173">
    <property type="entry name" value="Glyco_trans_2-like"/>
</dbReference>
<gene>
    <name evidence="5" type="ORF">COV89_00010</name>
</gene>
<dbReference type="Gene3D" id="3.90.550.10">
    <property type="entry name" value="Spore Coat Polysaccharide Biosynthesis Protein SpsA, Chain A"/>
    <property type="match status" value="1"/>
</dbReference>
<accession>A0A2H0KGX8</accession>
<dbReference type="InterPro" id="IPR029044">
    <property type="entry name" value="Nucleotide-diphossugar_trans"/>
</dbReference>
<feature type="domain" description="Glycosyltransferase 2-like" evidence="4">
    <location>
        <begin position="9"/>
        <end position="181"/>
    </location>
</feature>
<organism evidence="5 6">
    <name type="scientific">Candidatus Shapirobacteria bacterium CG11_big_fil_rev_8_21_14_0_20_40_12</name>
    <dbReference type="NCBI Taxonomy" id="1974889"/>
    <lineage>
        <taxon>Bacteria</taxon>
        <taxon>Candidatus Shapironibacteriota</taxon>
    </lineage>
</organism>
<comment type="caution">
    <text evidence="5">The sequence shown here is derived from an EMBL/GenBank/DDBJ whole genome shotgun (WGS) entry which is preliminary data.</text>
</comment>
<dbReference type="Pfam" id="PF00535">
    <property type="entry name" value="Glycos_transf_2"/>
    <property type="match status" value="1"/>
</dbReference>
<dbReference type="Proteomes" id="UP000231371">
    <property type="component" value="Unassembled WGS sequence"/>
</dbReference>
<dbReference type="EMBL" id="PCVI01000001">
    <property type="protein sequence ID" value="PIQ70496.1"/>
    <property type="molecule type" value="Genomic_DNA"/>
</dbReference>
<dbReference type="SUPFAM" id="SSF53448">
    <property type="entry name" value="Nucleotide-diphospho-sugar transferases"/>
    <property type="match status" value="1"/>
</dbReference>
<proteinExistence type="inferred from homology"/>
<comment type="similarity">
    <text evidence="1">Belongs to the glycosyltransferase 2 family.</text>
</comment>
<evidence type="ECO:0000256" key="1">
    <source>
        <dbReference type="ARBA" id="ARBA00006739"/>
    </source>
</evidence>
<evidence type="ECO:0000313" key="6">
    <source>
        <dbReference type="Proteomes" id="UP000231371"/>
    </source>
</evidence>
<sequence length="343" mass="39882">MRKNHPLASVIVQNYNGREVLEKCLFSLGKVLYPNFEVIVFDAASSDGSVEMIKKEYKKVKLIESHDRVGFAEGNNIAYEHTKGKYIVLLNGDTEVEPDWLSELINFAEKTPQAAVFSSKVLFFDNKKIINSAGGICDMYGFSPLRGTFDKDIGQYDDPVPVFYAHGAAMLIRREVIEKIGFLDEDYFIYHEEFDFCWRAWLAGFEVYFVPQAVVYHKLSQRNSYAPEKRAKRQFLVKKNRISTLIKNHISIPVLLLSLSVNIFISMGEIFYYSFKGDFETPKGTIQAYFWNIKNFKNDWQKRKKIQKLVKVKESYILKRMKIYPVAFDILWGLLTKKYTLPL</sequence>
<reference evidence="5 6" key="1">
    <citation type="submission" date="2017-09" db="EMBL/GenBank/DDBJ databases">
        <title>Depth-based differentiation of microbial function through sediment-hosted aquifers and enrichment of novel symbionts in the deep terrestrial subsurface.</title>
        <authorList>
            <person name="Probst A.J."/>
            <person name="Ladd B."/>
            <person name="Jarett J.K."/>
            <person name="Geller-Mcgrath D.E."/>
            <person name="Sieber C.M."/>
            <person name="Emerson J.B."/>
            <person name="Anantharaman K."/>
            <person name="Thomas B.C."/>
            <person name="Malmstrom R."/>
            <person name="Stieglmeier M."/>
            <person name="Klingl A."/>
            <person name="Woyke T."/>
            <person name="Ryan C.M."/>
            <person name="Banfield J.F."/>
        </authorList>
    </citation>
    <scope>NUCLEOTIDE SEQUENCE [LARGE SCALE GENOMIC DNA]</scope>
    <source>
        <strain evidence="5">CG11_big_fil_rev_8_21_14_0_20_40_12</strain>
    </source>
</reference>
<dbReference type="GO" id="GO:0016757">
    <property type="term" value="F:glycosyltransferase activity"/>
    <property type="evidence" value="ECO:0007669"/>
    <property type="project" value="UniProtKB-KW"/>
</dbReference>
<dbReference type="AlphaFoldDB" id="A0A2H0KGX8"/>